<organism evidence="1 2">
    <name type="scientific">Nocardioides dubius</name>
    <dbReference type="NCBI Taxonomy" id="317019"/>
    <lineage>
        <taxon>Bacteria</taxon>
        <taxon>Bacillati</taxon>
        <taxon>Actinomycetota</taxon>
        <taxon>Actinomycetes</taxon>
        <taxon>Propionibacteriales</taxon>
        <taxon>Nocardioidaceae</taxon>
        <taxon>Nocardioides</taxon>
    </lineage>
</organism>
<proteinExistence type="predicted"/>
<dbReference type="InterPro" id="IPR029069">
    <property type="entry name" value="HotDog_dom_sf"/>
</dbReference>
<name>A0ABN1TYB4_9ACTN</name>
<protein>
    <recommendedName>
        <fullName evidence="3">Acyl-CoA thioester hydrolase</fullName>
    </recommendedName>
</protein>
<sequence length="154" mass="17022">MSGEVFDCEIQVRLRDLNVGGHVDNVEIARVISEARVLFLRYADLGGERPGLFSELPAGVAELVASQTVEYRSEMFFSPFQPYLARMWVSKIGRTSFTLGTEIRTAPDGPPAALAETVQVMRDTRAGQMWQIDEANLASFERFLGAPVALRGRG</sequence>
<evidence type="ECO:0008006" key="3">
    <source>
        <dbReference type="Google" id="ProtNLM"/>
    </source>
</evidence>
<gene>
    <name evidence="1" type="ORF">GCM10009668_27830</name>
</gene>
<reference evidence="1 2" key="1">
    <citation type="journal article" date="2019" name="Int. J. Syst. Evol. Microbiol.">
        <title>The Global Catalogue of Microorganisms (GCM) 10K type strain sequencing project: providing services to taxonomists for standard genome sequencing and annotation.</title>
        <authorList>
            <consortium name="The Broad Institute Genomics Platform"/>
            <consortium name="The Broad Institute Genome Sequencing Center for Infectious Disease"/>
            <person name="Wu L."/>
            <person name="Ma J."/>
        </authorList>
    </citation>
    <scope>NUCLEOTIDE SEQUENCE [LARGE SCALE GENOMIC DNA]</scope>
    <source>
        <strain evidence="1 2">JCM 13008</strain>
    </source>
</reference>
<dbReference type="Pfam" id="PF13279">
    <property type="entry name" value="4HBT_2"/>
    <property type="match status" value="1"/>
</dbReference>
<dbReference type="EMBL" id="BAAALG010000011">
    <property type="protein sequence ID" value="GAA1106524.1"/>
    <property type="molecule type" value="Genomic_DNA"/>
</dbReference>
<comment type="caution">
    <text evidence="1">The sequence shown here is derived from an EMBL/GenBank/DDBJ whole genome shotgun (WGS) entry which is preliminary data.</text>
</comment>
<accession>A0ABN1TYB4</accession>
<dbReference type="RefSeq" id="WP_343995407.1">
    <property type="nucleotide sequence ID" value="NZ_BAAALG010000011.1"/>
</dbReference>
<evidence type="ECO:0000313" key="2">
    <source>
        <dbReference type="Proteomes" id="UP001501581"/>
    </source>
</evidence>
<dbReference type="CDD" id="cd00586">
    <property type="entry name" value="4HBT"/>
    <property type="match status" value="1"/>
</dbReference>
<dbReference type="SUPFAM" id="SSF54637">
    <property type="entry name" value="Thioesterase/thiol ester dehydrase-isomerase"/>
    <property type="match status" value="1"/>
</dbReference>
<keyword evidence="2" id="KW-1185">Reference proteome</keyword>
<dbReference type="Gene3D" id="3.10.129.10">
    <property type="entry name" value="Hotdog Thioesterase"/>
    <property type="match status" value="1"/>
</dbReference>
<dbReference type="Proteomes" id="UP001501581">
    <property type="component" value="Unassembled WGS sequence"/>
</dbReference>
<evidence type="ECO:0000313" key="1">
    <source>
        <dbReference type="EMBL" id="GAA1106524.1"/>
    </source>
</evidence>